<proteinExistence type="predicted"/>
<name>A0AC60A4S2_RANTA</name>
<dbReference type="EMBL" id="OX596091">
    <property type="protein sequence ID" value="CAN0554404.1"/>
    <property type="molecule type" value="Genomic_DNA"/>
</dbReference>
<dbReference type="Proteomes" id="UP001162501">
    <property type="component" value="Chromosome 7"/>
</dbReference>
<reference evidence="1" key="2">
    <citation type="submission" date="2025-03" db="EMBL/GenBank/DDBJ databases">
        <authorList>
            <consortium name="ELIXIR-Norway"/>
            <consortium name="Elixir Norway"/>
        </authorList>
    </citation>
    <scope>NUCLEOTIDE SEQUENCE</scope>
</reference>
<sequence>MTAPASAPDAGAHAGPGSNLQPPSADPAPGKAKSSEAQKALKREYNLKIQLGPPSTKLSLFDVVTLLYLQ</sequence>
<organism evidence="1 2">
    <name type="scientific">Rangifer tarandus platyrhynchus</name>
    <name type="common">Svalbard reindeer</name>
    <dbReference type="NCBI Taxonomy" id="3082113"/>
    <lineage>
        <taxon>Eukaryota</taxon>
        <taxon>Metazoa</taxon>
        <taxon>Chordata</taxon>
        <taxon>Craniata</taxon>
        <taxon>Vertebrata</taxon>
        <taxon>Euteleostomi</taxon>
        <taxon>Mammalia</taxon>
        <taxon>Eutheria</taxon>
        <taxon>Laurasiatheria</taxon>
        <taxon>Artiodactyla</taxon>
        <taxon>Ruminantia</taxon>
        <taxon>Pecora</taxon>
        <taxon>Cervidae</taxon>
        <taxon>Odocoileinae</taxon>
        <taxon>Rangifer</taxon>
    </lineage>
</organism>
<evidence type="ECO:0000313" key="1">
    <source>
        <dbReference type="EMBL" id="CAN0554404.1"/>
    </source>
</evidence>
<accession>A0AC60A4S2</accession>
<protein>
    <submittedName>
        <fullName evidence="1">Uncharacterized protein</fullName>
    </submittedName>
</protein>
<evidence type="ECO:0000313" key="2">
    <source>
        <dbReference type="Proteomes" id="UP001162501"/>
    </source>
</evidence>
<reference evidence="1" key="1">
    <citation type="submission" date="2023-05" db="EMBL/GenBank/DDBJ databases">
        <authorList>
            <consortium name="ELIXIR-Norway"/>
        </authorList>
    </citation>
    <scope>NUCLEOTIDE SEQUENCE</scope>
</reference>
<gene>
    <name evidence="1" type="ORF">MRATA1EN22A_LOCUS26680</name>
</gene>